<dbReference type="Gene3D" id="3.40.250.10">
    <property type="entry name" value="Rhodanese-like domain"/>
    <property type="match status" value="1"/>
</dbReference>
<dbReference type="CDD" id="cd00158">
    <property type="entry name" value="RHOD"/>
    <property type="match status" value="1"/>
</dbReference>
<dbReference type="InterPro" id="IPR036873">
    <property type="entry name" value="Rhodanese-like_dom_sf"/>
</dbReference>
<keyword evidence="3" id="KW-0808">Transferase</keyword>
<dbReference type="InterPro" id="IPR052367">
    <property type="entry name" value="Thiosulfate_ST/Rhodanese-like"/>
</dbReference>
<dbReference type="PANTHER" id="PTHR45431:SF3">
    <property type="entry name" value="RHODANESE-LIKE DOMAIN-CONTAINING PROTEIN 15, CHLOROPLASTIC"/>
    <property type="match status" value="1"/>
</dbReference>
<dbReference type="Proteomes" id="UP000268529">
    <property type="component" value="Chromosome"/>
</dbReference>
<dbReference type="EMBL" id="LR134310">
    <property type="protein sequence ID" value="VEE91920.1"/>
    <property type="molecule type" value="Genomic_DNA"/>
</dbReference>
<dbReference type="SMART" id="SM00450">
    <property type="entry name" value="RHOD"/>
    <property type="match status" value="1"/>
</dbReference>
<evidence type="ECO:0000313" key="3">
    <source>
        <dbReference type="EMBL" id="VEE91920.1"/>
    </source>
</evidence>
<feature type="chain" id="PRO_5043320817" evidence="1">
    <location>
        <begin position="23"/>
        <end position="124"/>
    </location>
</feature>
<protein>
    <submittedName>
        <fullName evidence="3">Periplasmic protein</fullName>
        <ecNumber evidence="3">2.8.1.1</ecNumber>
    </submittedName>
</protein>
<gene>
    <name evidence="3" type="primary">pspE_2</name>
    <name evidence="3" type="ORF">NCTC8529_01583</name>
</gene>
<reference evidence="3 4" key="1">
    <citation type="submission" date="2018-12" db="EMBL/GenBank/DDBJ databases">
        <authorList>
            <consortium name="Pathogen Informatics"/>
        </authorList>
    </citation>
    <scope>NUCLEOTIDE SEQUENCE [LARGE SCALE GENOMIC DNA]</scope>
    <source>
        <strain evidence="3 4">NCTC8529</strain>
    </source>
</reference>
<dbReference type="AlphaFoldDB" id="A0AAX3FNL0"/>
<dbReference type="GeneID" id="92744192"/>
<evidence type="ECO:0000259" key="2">
    <source>
        <dbReference type="PROSITE" id="PS50206"/>
    </source>
</evidence>
<dbReference type="InterPro" id="IPR001763">
    <property type="entry name" value="Rhodanese-like_dom"/>
</dbReference>
<dbReference type="RefSeq" id="WP_039195952.1">
    <property type="nucleotide sequence ID" value="NZ_LR134310.1"/>
</dbReference>
<keyword evidence="1" id="KW-0732">Signal</keyword>
<proteinExistence type="predicted"/>
<evidence type="ECO:0000313" key="4">
    <source>
        <dbReference type="Proteomes" id="UP000268529"/>
    </source>
</evidence>
<dbReference type="SUPFAM" id="SSF52821">
    <property type="entry name" value="Rhodanese/Cell cycle control phosphatase"/>
    <property type="match status" value="1"/>
</dbReference>
<organism evidence="3 4">
    <name type="scientific">Actinobacillus equuli</name>
    <dbReference type="NCBI Taxonomy" id="718"/>
    <lineage>
        <taxon>Bacteria</taxon>
        <taxon>Pseudomonadati</taxon>
        <taxon>Pseudomonadota</taxon>
        <taxon>Gammaproteobacteria</taxon>
        <taxon>Pasteurellales</taxon>
        <taxon>Pasteurellaceae</taxon>
        <taxon>Actinobacillus</taxon>
    </lineage>
</organism>
<feature type="signal peptide" evidence="1">
    <location>
        <begin position="1"/>
        <end position="22"/>
    </location>
</feature>
<dbReference type="PANTHER" id="PTHR45431">
    <property type="entry name" value="RHODANESE-LIKE DOMAIN-CONTAINING PROTEIN 15, CHLOROPLASTIC"/>
    <property type="match status" value="1"/>
</dbReference>
<evidence type="ECO:0000256" key="1">
    <source>
        <dbReference type="SAM" id="SignalP"/>
    </source>
</evidence>
<sequence length="124" mass="13728">MLKRTFPLIAALLLSLPITVSANESNQQVANIQSVTAKKAQGIWIDVRTAEEFATGHIEGAINIPVEQISAKIHQLIEDKDAPIHLYCRSGRRADVALTELQKLGYRQVTNHGGYQDLLRKGIK</sequence>
<dbReference type="GO" id="GO:0004792">
    <property type="term" value="F:thiosulfate-cyanide sulfurtransferase activity"/>
    <property type="evidence" value="ECO:0007669"/>
    <property type="project" value="UniProtKB-EC"/>
</dbReference>
<dbReference type="Pfam" id="PF00581">
    <property type="entry name" value="Rhodanese"/>
    <property type="match status" value="1"/>
</dbReference>
<dbReference type="PROSITE" id="PS50206">
    <property type="entry name" value="RHODANESE_3"/>
    <property type="match status" value="1"/>
</dbReference>
<accession>A0AAX3FNL0</accession>
<name>A0AAX3FNL0_ACTEU</name>
<feature type="domain" description="Rhodanese" evidence="2">
    <location>
        <begin position="38"/>
        <end position="123"/>
    </location>
</feature>
<dbReference type="EC" id="2.8.1.1" evidence="3"/>